<protein>
    <submittedName>
        <fullName evidence="1">Uncharacterized protein</fullName>
    </submittedName>
</protein>
<accession>A0A3B1CI86</accession>
<sequence length="99" mass="11321">MATPGRRRLGSAEIVFKANDVVFAKICSHLRLYEDERLIARIGYPVRGALWYVDRFAYVQDNIIPSSVTTPLPRTTTQCSALFSCFWRLRRLPGKTTTL</sequence>
<evidence type="ECO:0000313" key="1">
    <source>
        <dbReference type="EMBL" id="VAX24483.1"/>
    </source>
</evidence>
<reference evidence="1" key="1">
    <citation type="submission" date="2018-06" db="EMBL/GenBank/DDBJ databases">
        <authorList>
            <person name="Zhirakovskaya E."/>
        </authorList>
    </citation>
    <scope>NUCLEOTIDE SEQUENCE</scope>
</reference>
<gene>
    <name evidence="1" type="ORF">MNBD_NITROSPINAE02-847</name>
</gene>
<proteinExistence type="predicted"/>
<dbReference type="AlphaFoldDB" id="A0A3B1CI86"/>
<name>A0A3B1CI86_9ZZZZ</name>
<dbReference type="EMBL" id="UOGE01000095">
    <property type="protein sequence ID" value="VAX24483.1"/>
    <property type="molecule type" value="Genomic_DNA"/>
</dbReference>
<organism evidence="1">
    <name type="scientific">hydrothermal vent metagenome</name>
    <dbReference type="NCBI Taxonomy" id="652676"/>
    <lineage>
        <taxon>unclassified sequences</taxon>
        <taxon>metagenomes</taxon>
        <taxon>ecological metagenomes</taxon>
    </lineage>
</organism>